<sequence length="131" mass="14993">MPLVHHQILLTLLANFHQLRKETRRDIDKKAKIFKNHSFQQHAVLESIQCLWLIKDEGVQHLADALRSNTTLTILDLQYNETGDEGAQHLADALQNNTTLTTLYLYGTQIGWELAARLGELIKPNNQGIRQ</sequence>
<protein>
    <submittedName>
        <fullName evidence="2">Uncharacterized protein</fullName>
    </submittedName>
</protein>
<gene>
    <name evidence="2" type="ORF">PYM288_LOCUS21127</name>
</gene>
<dbReference type="SMART" id="SM00368">
    <property type="entry name" value="LRR_RI"/>
    <property type="match status" value="3"/>
</dbReference>
<comment type="caution">
    <text evidence="2">The sequence shown here is derived from an EMBL/GenBank/DDBJ whole genome shotgun (WGS) entry which is preliminary data.</text>
</comment>
<dbReference type="PANTHER" id="PTHR24111:SF0">
    <property type="entry name" value="LEUCINE-RICH REPEAT-CONTAINING PROTEIN"/>
    <property type="match status" value="1"/>
</dbReference>
<dbReference type="InterPro" id="IPR001611">
    <property type="entry name" value="Leu-rich_rpt"/>
</dbReference>
<dbReference type="SUPFAM" id="SSF52047">
    <property type="entry name" value="RNI-like"/>
    <property type="match status" value="1"/>
</dbReference>
<dbReference type="InterPro" id="IPR052201">
    <property type="entry name" value="LRR-containing_regulator"/>
</dbReference>
<dbReference type="InterPro" id="IPR032675">
    <property type="entry name" value="LRR_dom_sf"/>
</dbReference>
<dbReference type="Pfam" id="PF13516">
    <property type="entry name" value="LRR_6"/>
    <property type="match status" value="1"/>
</dbReference>
<dbReference type="Gene3D" id="3.80.10.10">
    <property type="entry name" value="Ribonuclease Inhibitor"/>
    <property type="match status" value="1"/>
</dbReference>
<evidence type="ECO:0000256" key="1">
    <source>
        <dbReference type="ARBA" id="ARBA00022737"/>
    </source>
</evidence>
<organism evidence="2 3">
    <name type="scientific">Rotaria sordida</name>
    <dbReference type="NCBI Taxonomy" id="392033"/>
    <lineage>
        <taxon>Eukaryota</taxon>
        <taxon>Metazoa</taxon>
        <taxon>Spiralia</taxon>
        <taxon>Gnathifera</taxon>
        <taxon>Rotifera</taxon>
        <taxon>Eurotatoria</taxon>
        <taxon>Bdelloidea</taxon>
        <taxon>Philodinida</taxon>
        <taxon>Philodinidae</taxon>
        <taxon>Rotaria</taxon>
    </lineage>
</organism>
<name>A0A814R5D1_9BILA</name>
<dbReference type="Proteomes" id="UP000663854">
    <property type="component" value="Unassembled WGS sequence"/>
</dbReference>
<accession>A0A814R5D1</accession>
<evidence type="ECO:0000313" key="2">
    <source>
        <dbReference type="EMBL" id="CAF1129390.1"/>
    </source>
</evidence>
<reference evidence="2" key="1">
    <citation type="submission" date="2021-02" db="EMBL/GenBank/DDBJ databases">
        <authorList>
            <person name="Nowell W R."/>
        </authorList>
    </citation>
    <scope>NUCLEOTIDE SEQUENCE</scope>
</reference>
<evidence type="ECO:0000313" key="3">
    <source>
        <dbReference type="Proteomes" id="UP000663854"/>
    </source>
</evidence>
<dbReference type="EMBL" id="CAJNOH010000814">
    <property type="protein sequence ID" value="CAF1129390.1"/>
    <property type="molecule type" value="Genomic_DNA"/>
</dbReference>
<dbReference type="PANTHER" id="PTHR24111">
    <property type="entry name" value="LEUCINE-RICH REPEAT-CONTAINING PROTEIN 34"/>
    <property type="match status" value="1"/>
</dbReference>
<keyword evidence="1" id="KW-0677">Repeat</keyword>
<dbReference type="AlphaFoldDB" id="A0A814R5D1"/>
<proteinExistence type="predicted"/>